<dbReference type="EMBL" id="JARAKH010000962">
    <property type="protein sequence ID" value="KAK8373745.1"/>
    <property type="molecule type" value="Genomic_DNA"/>
</dbReference>
<name>A0AAW0SEF3_SCYPA</name>
<accession>A0AAW0SEF3</accession>
<comment type="caution">
    <text evidence="1">The sequence shown here is derived from an EMBL/GenBank/DDBJ whole genome shotgun (WGS) entry which is preliminary data.</text>
</comment>
<organism evidence="1 2">
    <name type="scientific">Scylla paramamosain</name>
    <name type="common">Mud crab</name>
    <dbReference type="NCBI Taxonomy" id="85552"/>
    <lineage>
        <taxon>Eukaryota</taxon>
        <taxon>Metazoa</taxon>
        <taxon>Ecdysozoa</taxon>
        <taxon>Arthropoda</taxon>
        <taxon>Crustacea</taxon>
        <taxon>Multicrustacea</taxon>
        <taxon>Malacostraca</taxon>
        <taxon>Eumalacostraca</taxon>
        <taxon>Eucarida</taxon>
        <taxon>Decapoda</taxon>
        <taxon>Pleocyemata</taxon>
        <taxon>Brachyura</taxon>
        <taxon>Eubrachyura</taxon>
        <taxon>Portunoidea</taxon>
        <taxon>Portunidae</taxon>
        <taxon>Portuninae</taxon>
        <taxon>Scylla</taxon>
    </lineage>
</organism>
<proteinExistence type="predicted"/>
<protein>
    <submittedName>
        <fullName evidence="1">Uncharacterized protein</fullName>
    </submittedName>
</protein>
<evidence type="ECO:0000313" key="1">
    <source>
        <dbReference type="EMBL" id="KAK8373745.1"/>
    </source>
</evidence>
<keyword evidence="2" id="KW-1185">Reference proteome</keyword>
<gene>
    <name evidence="1" type="ORF">O3P69_011268</name>
</gene>
<dbReference type="AlphaFoldDB" id="A0AAW0SEF3"/>
<reference evidence="1 2" key="1">
    <citation type="submission" date="2023-03" db="EMBL/GenBank/DDBJ databases">
        <title>High-quality genome of Scylla paramamosain provides insights in environmental adaptation.</title>
        <authorList>
            <person name="Zhang L."/>
        </authorList>
    </citation>
    <scope>NUCLEOTIDE SEQUENCE [LARGE SCALE GENOMIC DNA]</scope>
    <source>
        <strain evidence="1">LZ_2023a</strain>
        <tissue evidence="1">Muscle</tissue>
    </source>
</reference>
<feature type="non-terminal residue" evidence="1">
    <location>
        <position position="55"/>
    </location>
</feature>
<evidence type="ECO:0000313" key="2">
    <source>
        <dbReference type="Proteomes" id="UP001487740"/>
    </source>
</evidence>
<sequence>MLDCALGIAIANITPSKICEQEEALHSTQFARQDGGSVSLKESNISVYIRIVFHK</sequence>
<dbReference type="Proteomes" id="UP001487740">
    <property type="component" value="Unassembled WGS sequence"/>
</dbReference>